<proteinExistence type="predicted"/>
<protein>
    <submittedName>
        <fullName evidence="1">Uncharacterized protein</fullName>
    </submittedName>
</protein>
<dbReference type="AlphaFoldDB" id="A0A3L6DBL7"/>
<name>A0A3L6DBL7_MAIZE</name>
<gene>
    <name evidence="1" type="ORF">Zm00014a_001998</name>
</gene>
<organism evidence="1">
    <name type="scientific">Zea mays</name>
    <name type="common">Maize</name>
    <dbReference type="NCBI Taxonomy" id="4577"/>
    <lineage>
        <taxon>Eukaryota</taxon>
        <taxon>Viridiplantae</taxon>
        <taxon>Streptophyta</taxon>
        <taxon>Embryophyta</taxon>
        <taxon>Tracheophyta</taxon>
        <taxon>Spermatophyta</taxon>
        <taxon>Magnoliopsida</taxon>
        <taxon>Liliopsida</taxon>
        <taxon>Poales</taxon>
        <taxon>Poaceae</taxon>
        <taxon>PACMAD clade</taxon>
        <taxon>Panicoideae</taxon>
        <taxon>Andropogonodae</taxon>
        <taxon>Andropogoneae</taxon>
        <taxon>Tripsacinae</taxon>
        <taxon>Zea</taxon>
    </lineage>
</organism>
<sequence>MDRRRKRGSEQTGLGDVGKIRVRLVYARTGPRGSDEQAHNMVVLGHVLNL</sequence>
<dbReference type="EMBL" id="NCVQ01000010">
    <property type="protein sequence ID" value="PWZ05955.1"/>
    <property type="molecule type" value="Genomic_DNA"/>
</dbReference>
<evidence type="ECO:0000313" key="1">
    <source>
        <dbReference type="EMBL" id="PWZ05955.1"/>
    </source>
</evidence>
<dbReference type="Proteomes" id="UP000251960">
    <property type="component" value="Chromosome 9"/>
</dbReference>
<reference evidence="1" key="1">
    <citation type="journal article" date="2018" name="Nat. Genet.">
        <title>Extensive intraspecific gene order and gene structural variations between Mo17 and other maize genomes.</title>
        <authorList>
            <person name="Sun S."/>
            <person name="Zhou Y."/>
            <person name="Chen J."/>
            <person name="Shi J."/>
            <person name="Zhao H."/>
            <person name="Zhao H."/>
            <person name="Song W."/>
            <person name="Zhang M."/>
            <person name="Cui Y."/>
            <person name="Dong X."/>
            <person name="Liu H."/>
            <person name="Ma X."/>
            <person name="Jiao Y."/>
            <person name="Wang B."/>
            <person name="Wei X."/>
            <person name="Stein J.C."/>
            <person name="Glaubitz J.C."/>
            <person name="Lu F."/>
            <person name="Yu G."/>
            <person name="Liang C."/>
            <person name="Fengler K."/>
            <person name="Li B."/>
            <person name="Rafalski A."/>
            <person name="Schnable P.S."/>
            <person name="Ware D.H."/>
            <person name="Buckler E.S."/>
            <person name="Lai J."/>
        </authorList>
    </citation>
    <scope>NUCLEOTIDE SEQUENCE [LARGE SCALE GENOMIC DNA]</scope>
    <source>
        <tissue evidence="1">Seedling</tissue>
    </source>
</reference>
<accession>A0A3L6DBL7</accession>
<comment type="caution">
    <text evidence="1">The sequence shown here is derived from an EMBL/GenBank/DDBJ whole genome shotgun (WGS) entry which is preliminary data.</text>
</comment>